<dbReference type="Proteomes" id="UP000270924">
    <property type="component" value="Unassembled WGS sequence"/>
</dbReference>
<keyword evidence="7 10" id="KW-0503">Monooxygenase</keyword>
<evidence type="ECO:0000256" key="8">
    <source>
        <dbReference type="ARBA" id="ARBA00023136"/>
    </source>
</evidence>
<keyword evidence="4 9" id="KW-0349">Heme</keyword>
<evidence type="ECO:0000256" key="4">
    <source>
        <dbReference type="ARBA" id="ARBA00022617"/>
    </source>
</evidence>
<dbReference type="OMA" id="QQMHLFS"/>
<dbReference type="InterPro" id="IPR001128">
    <property type="entry name" value="Cyt_P450"/>
</dbReference>
<dbReference type="GO" id="GO:0005506">
    <property type="term" value="F:iron ion binding"/>
    <property type="evidence" value="ECO:0007669"/>
    <property type="project" value="InterPro"/>
</dbReference>
<keyword evidence="9 10" id="KW-0479">Metal-binding</keyword>
<dbReference type="InterPro" id="IPR036396">
    <property type="entry name" value="Cyt_P450_sf"/>
</dbReference>
<evidence type="ECO:0000256" key="10">
    <source>
        <dbReference type="RuleBase" id="RU000461"/>
    </source>
</evidence>
<evidence type="ECO:0000256" key="7">
    <source>
        <dbReference type="ARBA" id="ARBA00023033"/>
    </source>
</evidence>
<dbReference type="PRINTS" id="PR00385">
    <property type="entry name" value="P450"/>
</dbReference>
<dbReference type="SUPFAM" id="SSF48264">
    <property type="entry name" value="Cytochrome P450"/>
    <property type="match status" value="1"/>
</dbReference>
<feature type="binding site" description="axial binding residue" evidence="9">
    <location>
        <position position="447"/>
    </location>
    <ligand>
        <name>heme</name>
        <dbReference type="ChEBI" id="CHEBI:30413"/>
    </ligand>
    <ligandPart>
        <name>Fe</name>
        <dbReference type="ChEBI" id="CHEBI:18248"/>
    </ligandPart>
</feature>
<dbReference type="CDD" id="cd20628">
    <property type="entry name" value="CYP4"/>
    <property type="match status" value="1"/>
</dbReference>
<keyword evidence="8" id="KW-0472">Membrane</keyword>
<protein>
    <recommendedName>
        <fullName evidence="13">Cytochrome P450 family protein</fullName>
    </recommendedName>
</protein>
<organism evidence="11 12">
    <name type="scientific">Wuchereria bancrofti</name>
    <dbReference type="NCBI Taxonomy" id="6293"/>
    <lineage>
        <taxon>Eukaryota</taxon>
        <taxon>Metazoa</taxon>
        <taxon>Ecdysozoa</taxon>
        <taxon>Nematoda</taxon>
        <taxon>Chromadorea</taxon>
        <taxon>Rhabditida</taxon>
        <taxon>Spirurina</taxon>
        <taxon>Spiruromorpha</taxon>
        <taxon>Filarioidea</taxon>
        <taxon>Onchocercidae</taxon>
        <taxon>Wuchereria</taxon>
    </lineage>
</organism>
<gene>
    <name evidence="11" type="ORF">WBA_LOCUS4368</name>
</gene>
<keyword evidence="10" id="KW-0560">Oxidoreductase</keyword>
<dbReference type="InterPro" id="IPR050196">
    <property type="entry name" value="Cytochrome_P450_Monoox"/>
</dbReference>
<dbReference type="PANTHER" id="PTHR24291:SF189">
    <property type="entry name" value="CYTOCHROME P450 4C3-RELATED"/>
    <property type="match status" value="1"/>
</dbReference>
<keyword evidence="12" id="KW-1185">Reference proteome</keyword>
<dbReference type="GO" id="GO:0016705">
    <property type="term" value="F:oxidoreductase activity, acting on paired donors, with incorporation or reduction of molecular oxygen"/>
    <property type="evidence" value="ECO:0007669"/>
    <property type="project" value="InterPro"/>
</dbReference>
<dbReference type="Gene3D" id="1.10.630.10">
    <property type="entry name" value="Cytochrome P450"/>
    <property type="match status" value="1"/>
</dbReference>
<dbReference type="PROSITE" id="PS00086">
    <property type="entry name" value="CYTOCHROME_P450"/>
    <property type="match status" value="1"/>
</dbReference>
<name>A0A3P7FK96_WUCBA</name>
<evidence type="ECO:0000256" key="2">
    <source>
        <dbReference type="ARBA" id="ARBA00004586"/>
    </source>
</evidence>
<keyword evidence="6 9" id="KW-0408">Iron</keyword>
<dbReference type="PRINTS" id="PR00463">
    <property type="entry name" value="EP450I"/>
</dbReference>
<evidence type="ECO:0000256" key="3">
    <source>
        <dbReference type="ARBA" id="ARBA00010617"/>
    </source>
</evidence>
<keyword evidence="5" id="KW-0256">Endoplasmic reticulum</keyword>
<evidence type="ECO:0008006" key="13">
    <source>
        <dbReference type="Google" id="ProtNLM"/>
    </source>
</evidence>
<evidence type="ECO:0000256" key="9">
    <source>
        <dbReference type="PIRSR" id="PIRSR602401-1"/>
    </source>
</evidence>
<dbReference type="OrthoDB" id="1470350at2759"/>
<dbReference type="GO" id="GO:0020037">
    <property type="term" value="F:heme binding"/>
    <property type="evidence" value="ECO:0007669"/>
    <property type="project" value="InterPro"/>
</dbReference>
<evidence type="ECO:0000313" key="12">
    <source>
        <dbReference type="Proteomes" id="UP000270924"/>
    </source>
</evidence>
<evidence type="ECO:0000256" key="1">
    <source>
        <dbReference type="ARBA" id="ARBA00001971"/>
    </source>
</evidence>
<dbReference type="GO" id="GO:0004497">
    <property type="term" value="F:monooxygenase activity"/>
    <property type="evidence" value="ECO:0007669"/>
    <property type="project" value="UniProtKB-KW"/>
</dbReference>
<comment type="subcellular location">
    <subcellularLocation>
        <location evidence="2">Endoplasmic reticulum membrane</location>
    </subcellularLocation>
</comment>
<evidence type="ECO:0000313" key="11">
    <source>
        <dbReference type="EMBL" id="VDM10982.1"/>
    </source>
</evidence>
<dbReference type="AlphaFoldDB" id="A0A3P7FK96"/>
<dbReference type="InParanoid" id="A0A3P7FK96"/>
<dbReference type="InterPro" id="IPR017972">
    <property type="entry name" value="Cyt_P450_CS"/>
</dbReference>
<dbReference type="InterPro" id="IPR002401">
    <property type="entry name" value="Cyt_P450_E_grp-I"/>
</dbReference>
<sequence length="509" mass="58373">MGLVSASLVVLVLVWIIHFIIKKLRTMLKQINAVQGPPTWPLIGNLHQFHFKPDEFFEQAQGIAYMLQARGERMCRIWFGPWPWVLLYGAEESEAILGSNKILDKPLQYGFLSGWIGQGLLISEPKKWRSRRKLLTPTFHYDILKDFVGVYNKHGQTLLQKFHALCGNQYNDIFHMISLCTLDIICEAALGTHVDAQNKSSPYLDAVCKIKYMIHQRTLKAHFYFDTIYNVFGSGKDESKCTEILHEFTGAAIANRKRLVDEAGGVASLMEKETLSGKRRMAFLDFMLDLHAKGELPMEGVQEEVDTFTFEAHDTTSTSMNWFLHLMGTNPEIQAKVQKEVDEVLGEENRSVTYEDLGQLKFLEACIKETLRLFPSVPMQARQLTKDTKIGNKLLPCGMSVVIIASMVHRDPRYWPDPEAFKPERFIDNQPRHPFSYIPFSAGPRNCIGQRFALMEEKCILALLMRNLKVKSKLRTDQMRVSAELVIRPLFGNNIRFETRKFGDYVQIA</sequence>
<dbReference type="Pfam" id="PF00067">
    <property type="entry name" value="p450"/>
    <property type="match status" value="1"/>
</dbReference>
<dbReference type="FunCoup" id="A0A3P7FK96">
    <property type="interactions" value="44"/>
</dbReference>
<evidence type="ECO:0000256" key="6">
    <source>
        <dbReference type="ARBA" id="ARBA00023004"/>
    </source>
</evidence>
<evidence type="ECO:0000256" key="5">
    <source>
        <dbReference type="ARBA" id="ARBA00022824"/>
    </source>
</evidence>
<dbReference type="GO" id="GO:0005789">
    <property type="term" value="C:endoplasmic reticulum membrane"/>
    <property type="evidence" value="ECO:0007669"/>
    <property type="project" value="UniProtKB-SubCell"/>
</dbReference>
<comment type="cofactor">
    <cofactor evidence="1 9">
        <name>heme</name>
        <dbReference type="ChEBI" id="CHEBI:30413"/>
    </cofactor>
</comment>
<proteinExistence type="inferred from homology"/>
<accession>A0A3P7FK96</accession>
<comment type="similarity">
    <text evidence="3 10">Belongs to the cytochrome P450 family.</text>
</comment>
<dbReference type="EMBL" id="UYWW01001778">
    <property type="protein sequence ID" value="VDM10982.1"/>
    <property type="molecule type" value="Genomic_DNA"/>
</dbReference>
<dbReference type="PANTHER" id="PTHR24291">
    <property type="entry name" value="CYTOCHROME P450 FAMILY 4"/>
    <property type="match status" value="1"/>
</dbReference>
<reference evidence="11 12" key="1">
    <citation type="submission" date="2018-11" db="EMBL/GenBank/DDBJ databases">
        <authorList>
            <consortium name="Pathogen Informatics"/>
        </authorList>
    </citation>
    <scope>NUCLEOTIDE SEQUENCE [LARGE SCALE GENOMIC DNA]</scope>
</reference>